<keyword evidence="2" id="KW-1133">Transmembrane helix</keyword>
<organism evidence="3 4">
    <name type="scientific">Actinophytocola gossypii</name>
    <dbReference type="NCBI Taxonomy" id="2812003"/>
    <lineage>
        <taxon>Bacteria</taxon>
        <taxon>Bacillati</taxon>
        <taxon>Actinomycetota</taxon>
        <taxon>Actinomycetes</taxon>
        <taxon>Pseudonocardiales</taxon>
        <taxon>Pseudonocardiaceae</taxon>
    </lineage>
</organism>
<evidence type="ECO:0000313" key="3">
    <source>
        <dbReference type="EMBL" id="MCT2586771.1"/>
    </source>
</evidence>
<feature type="transmembrane region" description="Helical" evidence="2">
    <location>
        <begin position="12"/>
        <end position="33"/>
    </location>
</feature>
<sequence length="177" mass="18095">MSDSTRRLGWRIGLGVAVAGVVSVGAFGIAAAASNEQPSTEPAPSEQAPDEEHDGPPWAGHGDWGGGGGPFGLFAAFDDLNVEDISHAEIVLVREGGGSTTMLVQKGTVTSADGSSVAVRSADGYTATYAVDAETKVNGDEKIDSVTKDEQVLVVAPEGGENPTADIVLDLTDLGWK</sequence>
<dbReference type="RefSeq" id="WP_260194632.1">
    <property type="nucleotide sequence ID" value="NZ_JAFFZE010000022.1"/>
</dbReference>
<evidence type="ECO:0008006" key="5">
    <source>
        <dbReference type="Google" id="ProtNLM"/>
    </source>
</evidence>
<evidence type="ECO:0000313" key="4">
    <source>
        <dbReference type="Proteomes" id="UP001156441"/>
    </source>
</evidence>
<evidence type="ECO:0000256" key="2">
    <source>
        <dbReference type="SAM" id="Phobius"/>
    </source>
</evidence>
<accession>A0ABT2JG50</accession>
<protein>
    <recommendedName>
        <fullName evidence="5">Secreted protein</fullName>
    </recommendedName>
</protein>
<feature type="region of interest" description="Disordered" evidence="1">
    <location>
        <begin position="33"/>
        <end position="65"/>
    </location>
</feature>
<dbReference type="EMBL" id="JAFFZE010000022">
    <property type="protein sequence ID" value="MCT2586771.1"/>
    <property type="molecule type" value="Genomic_DNA"/>
</dbReference>
<keyword evidence="4" id="KW-1185">Reference proteome</keyword>
<evidence type="ECO:0000256" key="1">
    <source>
        <dbReference type="SAM" id="MobiDB-lite"/>
    </source>
</evidence>
<keyword evidence="2" id="KW-0812">Transmembrane</keyword>
<gene>
    <name evidence="3" type="ORF">JT362_26975</name>
</gene>
<name>A0ABT2JG50_9PSEU</name>
<comment type="caution">
    <text evidence="3">The sequence shown here is derived from an EMBL/GenBank/DDBJ whole genome shotgun (WGS) entry which is preliminary data.</text>
</comment>
<reference evidence="3 4" key="1">
    <citation type="submission" date="2021-02" db="EMBL/GenBank/DDBJ databases">
        <title>Actinophytocola xerophila sp. nov., isolated from soil of cotton cropping field.</title>
        <authorList>
            <person name="Huang R."/>
            <person name="Chen X."/>
            <person name="Ge X."/>
            <person name="Liu W."/>
        </authorList>
    </citation>
    <scope>NUCLEOTIDE SEQUENCE [LARGE SCALE GENOMIC DNA]</scope>
    <source>
        <strain evidence="3 4">S1-96</strain>
    </source>
</reference>
<dbReference type="Proteomes" id="UP001156441">
    <property type="component" value="Unassembled WGS sequence"/>
</dbReference>
<proteinExistence type="predicted"/>
<keyword evidence="2" id="KW-0472">Membrane</keyword>